<dbReference type="GO" id="GO:0032733">
    <property type="term" value="P:positive regulation of interleukin-10 production"/>
    <property type="evidence" value="ECO:0007669"/>
    <property type="project" value="TreeGrafter"/>
</dbReference>
<dbReference type="GO" id="GO:0005102">
    <property type="term" value="F:signaling receptor binding"/>
    <property type="evidence" value="ECO:0007669"/>
    <property type="project" value="InterPro"/>
</dbReference>
<dbReference type="InterPro" id="IPR036179">
    <property type="entry name" value="Ig-like_dom_sf"/>
</dbReference>
<accession>A0A8C4J1H4</accession>
<dbReference type="SUPFAM" id="SSF48726">
    <property type="entry name" value="Immunoglobulin"/>
    <property type="match status" value="1"/>
</dbReference>
<dbReference type="GeneID" id="112979635"/>
<feature type="transmembrane region" description="Helical" evidence="1">
    <location>
        <begin position="139"/>
        <end position="161"/>
    </location>
</feature>
<evidence type="ECO:0000313" key="4">
    <source>
        <dbReference type="Proteomes" id="UP000694423"/>
    </source>
</evidence>
<dbReference type="RefSeq" id="XP_025949767.1">
    <property type="nucleotide sequence ID" value="XM_026093982.2"/>
</dbReference>
<dbReference type="InterPro" id="IPR042948">
    <property type="entry name" value="TIGIT"/>
</dbReference>
<feature type="chain" id="PRO_5034956662" evidence="2">
    <location>
        <begin position="22"/>
        <end position="243"/>
    </location>
</feature>
<reference evidence="3" key="1">
    <citation type="submission" date="2025-08" db="UniProtKB">
        <authorList>
            <consortium name="Ensembl"/>
        </authorList>
    </citation>
    <scope>IDENTIFICATION</scope>
</reference>
<dbReference type="Proteomes" id="UP000694423">
    <property type="component" value="Unplaced"/>
</dbReference>
<proteinExistence type="predicted"/>
<feature type="signal peptide" evidence="2">
    <location>
        <begin position="1"/>
        <end position="21"/>
    </location>
</feature>
<dbReference type="KEGG" id="dne:112979635"/>
<evidence type="ECO:0000256" key="2">
    <source>
        <dbReference type="SAM" id="SignalP"/>
    </source>
</evidence>
<dbReference type="GO" id="GO:0009986">
    <property type="term" value="C:cell surface"/>
    <property type="evidence" value="ECO:0007669"/>
    <property type="project" value="TreeGrafter"/>
</dbReference>
<dbReference type="GO" id="GO:0032695">
    <property type="term" value="P:negative regulation of interleukin-12 production"/>
    <property type="evidence" value="ECO:0007669"/>
    <property type="project" value="TreeGrafter"/>
</dbReference>
<dbReference type="AlphaFoldDB" id="A0A8C4J1H4"/>
<keyword evidence="4" id="KW-1185">Reference proteome</keyword>
<dbReference type="PANTHER" id="PTHR47734">
    <property type="entry name" value="T-CELL IMMUNORECEPTOR WITH IG AND ITIM DOMAINS PROTEIN, TIGIT"/>
    <property type="match status" value="1"/>
</dbReference>
<evidence type="ECO:0000313" key="3">
    <source>
        <dbReference type="Ensembl" id="ENSDNVP00000001327.1"/>
    </source>
</evidence>
<sequence>MDRLLLLSGLLWCATSILVLSGPAEEVLTPGNISAARDSNVTLHCCLALSAAVISLVSWNRCSGADLVVYLNKGTANICPAFREKISLAAEYGITLHLLGLNDTGDYCCKFHTFPFGIYEGRMFLEVTAESAQPALGTIHPSVITCLTGGALCAACLVFWLTRAKKKMRTIHVPSPIPWRVLSRDARGPSLVHGATAEKGAVAALSTSEQKGADNKHKYFNVLHYKSHAGSVSTAVKMADLAK</sequence>
<dbReference type="GO" id="GO:0050868">
    <property type="term" value="P:negative regulation of T cell activation"/>
    <property type="evidence" value="ECO:0007669"/>
    <property type="project" value="InterPro"/>
</dbReference>
<organism evidence="3 4">
    <name type="scientific">Dromaius novaehollandiae</name>
    <name type="common">Emu</name>
    <dbReference type="NCBI Taxonomy" id="8790"/>
    <lineage>
        <taxon>Eukaryota</taxon>
        <taxon>Metazoa</taxon>
        <taxon>Chordata</taxon>
        <taxon>Craniata</taxon>
        <taxon>Vertebrata</taxon>
        <taxon>Euteleostomi</taxon>
        <taxon>Archelosauria</taxon>
        <taxon>Archosauria</taxon>
        <taxon>Dinosauria</taxon>
        <taxon>Saurischia</taxon>
        <taxon>Theropoda</taxon>
        <taxon>Coelurosauria</taxon>
        <taxon>Aves</taxon>
        <taxon>Palaeognathae</taxon>
        <taxon>Casuariiformes</taxon>
        <taxon>Dromaiidae</taxon>
        <taxon>Dromaius</taxon>
    </lineage>
</organism>
<keyword evidence="1" id="KW-0472">Membrane</keyword>
<protein>
    <submittedName>
        <fullName evidence="3">T cell immunoreceptor with Ig and ITIM domains</fullName>
    </submittedName>
</protein>
<dbReference type="Gene3D" id="2.60.40.10">
    <property type="entry name" value="Immunoglobulins"/>
    <property type="match status" value="1"/>
</dbReference>
<name>A0A8C4J1H4_DRONO</name>
<keyword evidence="2" id="KW-0732">Signal</keyword>
<dbReference type="PANTHER" id="PTHR47734:SF1">
    <property type="entry name" value="T-CELL IMMUNORECEPTOR WITH IG AND ITIM DOMAINS"/>
    <property type="match status" value="1"/>
</dbReference>
<dbReference type="InterPro" id="IPR013783">
    <property type="entry name" value="Ig-like_fold"/>
</dbReference>
<gene>
    <name evidence="3" type="primary">TIGIT</name>
</gene>
<evidence type="ECO:0000256" key="1">
    <source>
        <dbReference type="SAM" id="Phobius"/>
    </source>
</evidence>
<dbReference type="Ensembl" id="ENSDNVT00000001569.1">
    <property type="protein sequence ID" value="ENSDNVP00000001327.1"/>
    <property type="gene ID" value="ENSDNVG00000000969.1"/>
</dbReference>
<keyword evidence="1" id="KW-0812">Transmembrane</keyword>
<reference evidence="3" key="2">
    <citation type="submission" date="2025-09" db="UniProtKB">
        <authorList>
            <consortium name="Ensembl"/>
        </authorList>
    </citation>
    <scope>IDENTIFICATION</scope>
</reference>
<keyword evidence="1" id="KW-1133">Transmembrane helix</keyword>
<dbReference type="CTD" id="201633"/>
<dbReference type="OrthoDB" id="9948163at2759"/>